<organism evidence="4 5">
    <name type="scientific">Rosa chinensis</name>
    <name type="common">China rose</name>
    <dbReference type="NCBI Taxonomy" id="74649"/>
    <lineage>
        <taxon>Eukaryota</taxon>
        <taxon>Viridiplantae</taxon>
        <taxon>Streptophyta</taxon>
        <taxon>Embryophyta</taxon>
        <taxon>Tracheophyta</taxon>
        <taxon>Spermatophyta</taxon>
        <taxon>Magnoliopsida</taxon>
        <taxon>eudicotyledons</taxon>
        <taxon>Gunneridae</taxon>
        <taxon>Pentapetalae</taxon>
        <taxon>rosids</taxon>
        <taxon>fabids</taxon>
        <taxon>Rosales</taxon>
        <taxon>Rosaceae</taxon>
        <taxon>Rosoideae</taxon>
        <taxon>Rosoideae incertae sedis</taxon>
        <taxon>Rosa</taxon>
    </lineage>
</organism>
<name>A0A2P6QLL1_ROSCH</name>
<sequence>MGSGKTTQVPQFILDDMIQSGRGGHCNIICTQPWRIAAISVANRVADERCEPSPGSNGSLVGYQVRLDNASNEKTKLLFCTTDILLRKFVGDRNLTGITHVIVDEVHERSLLGDFLLIVLKNLIEKQSALNTPKLKVILMSATVDSNLFSNYFGGCPVITAEGRTHPVTTSYDKKHTEREFGVGDWVYLKLQPYKQHSMHKGEFHKLSQRYYGPFQVVERVGKVAYRLQLPVTAKIHDVFHVSLLKKKLGDLISAQPQLPHIIDPENPKWEPFAVLDRRVLMKRGAVINQWLVQCRPDI</sequence>
<dbReference type="InterPro" id="IPR056924">
    <property type="entry name" value="SH3_Tf2-1"/>
</dbReference>
<dbReference type="AlphaFoldDB" id="A0A2P6QLL1"/>
<dbReference type="Gene3D" id="3.40.50.300">
    <property type="entry name" value="P-loop containing nucleotide triphosphate hydrolases"/>
    <property type="match status" value="1"/>
</dbReference>
<dbReference type="CDD" id="cd17917">
    <property type="entry name" value="DEXHc_RHA-like"/>
    <property type="match status" value="1"/>
</dbReference>
<evidence type="ECO:0000313" key="4">
    <source>
        <dbReference type="EMBL" id="PRQ35065.1"/>
    </source>
</evidence>
<dbReference type="EMBL" id="PDCK01000043">
    <property type="protein sequence ID" value="PRQ35065.1"/>
    <property type="molecule type" value="Genomic_DNA"/>
</dbReference>
<proteinExistence type="predicted"/>
<dbReference type="Pfam" id="PF24626">
    <property type="entry name" value="SH3_Tf2-1"/>
    <property type="match status" value="1"/>
</dbReference>
<evidence type="ECO:0000256" key="2">
    <source>
        <dbReference type="ARBA" id="ARBA00047984"/>
    </source>
</evidence>
<dbReference type="SUPFAM" id="SSF52540">
    <property type="entry name" value="P-loop containing nucleoside triphosphate hydrolases"/>
    <property type="match status" value="1"/>
</dbReference>
<dbReference type="Gramene" id="PRQ35065">
    <property type="protein sequence ID" value="PRQ35065"/>
    <property type="gene ID" value="RchiOBHm_Chr5g0075951"/>
</dbReference>
<evidence type="ECO:0000256" key="1">
    <source>
        <dbReference type="ARBA" id="ARBA00012552"/>
    </source>
</evidence>
<dbReference type="InterPro" id="IPR027417">
    <property type="entry name" value="P-loop_NTPase"/>
</dbReference>
<evidence type="ECO:0000313" key="5">
    <source>
        <dbReference type="Proteomes" id="UP000238479"/>
    </source>
</evidence>
<protein>
    <recommendedName>
        <fullName evidence="1">RNA helicase</fullName>
        <ecNumber evidence="1">3.6.4.13</ecNumber>
    </recommendedName>
</protein>
<dbReference type="GO" id="GO:0016887">
    <property type="term" value="F:ATP hydrolysis activity"/>
    <property type="evidence" value="ECO:0007669"/>
    <property type="project" value="RHEA"/>
</dbReference>
<evidence type="ECO:0000259" key="3">
    <source>
        <dbReference type="PROSITE" id="PS51192"/>
    </source>
</evidence>
<dbReference type="GO" id="GO:0003723">
    <property type="term" value="F:RNA binding"/>
    <property type="evidence" value="ECO:0007669"/>
    <property type="project" value="TreeGrafter"/>
</dbReference>
<keyword evidence="4" id="KW-0067">ATP-binding</keyword>
<dbReference type="GO" id="GO:0005524">
    <property type="term" value="F:ATP binding"/>
    <property type="evidence" value="ECO:0007669"/>
    <property type="project" value="InterPro"/>
</dbReference>
<dbReference type="GO" id="GO:0003724">
    <property type="term" value="F:RNA helicase activity"/>
    <property type="evidence" value="ECO:0007669"/>
    <property type="project" value="UniProtKB-EC"/>
</dbReference>
<keyword evidence="5" id="KW-1185">Reference proteome</keyword>
<keyword evidence="4" id="KW-0378">Hydrolase</keyword>
<dbReference type="PANTHER" id="PTHR18934">
    <property type="entry name" value="ATP-DEPENDENT RNA HELICASE"/>
    <property type="match status" value="1"/>
</dbReference>
<dbReference type="PROSITE" id="PS51192">
    <property type="entry name" value="HELICASE_ATP_BIND_1"/>
    <property type="match status" value="1"/>
</dbReference>
<dbReference type="Proteomes" id="UP000238479">
    <property type="component" value="Chromosome 5"/>
</dbReference>
<dbReference type="InterPro" id="IPR014001">
    <property type="entry name" value="Helicase_ATP-bd"/>
</dbReference>
<dbReference type="SMART" id="SM00487">
    <property type="entry name" value="DEXDc"/>
    <property type="match status" value="1"/>
</dbReference>
<gene>
    <name evidence="4" type="ORF">RchiOBHm_Chr5g0075951</name>
</gene>
<accession>A0A2P6QLL1</accession>
<keyword evidence="4" id="KW-0547">Nucleotide-binding</keyword>
<dbReference type="EC" id="3.6.4.13" evidence="1"/>
<dbReference type="PANTHER" id="PTHR18934:SF246">
    <property type="entry name" value="DEXH-BOX ATP-DEPENDENT RNA HELICASE DEXH4, CHLOROPLASTIC-RELATED"/>
    <property type="match status" value="1"/>
</dbReference>
<comment type="caution">
    <text evidence="4">The sequence shown here is derived from an EMBL/GenBank/DDBJ whole genome shotgun (WGS) entry which is preliminary data.</text>
</comment>
<dbReference type="STRING" id="74649.A0A2P6QLL1"/>
<reference evidence="4 5" key="1">
    <citation type="journal article" date="2018" name="Nat. Genet.">
        <title>The Rosa genome provides new insights in the design of modern roses.</title>
        <authorList>
            <person name="Bendahmane M."/>
        </authorList>
    </citation>
    <scope>NUCLEOTIDE SEQUENCE [LARGE SCALE GENOMIC DNA]</scope>
    <source>
        <strain evidence="5">cv. Old Blush</strain>
    </source>
</reference>
<dbReference type="InterPro" id="IPR011545">
    <property type="entry name" value="DEAD/DEAH_box_helicase_dom"/>
</dbReference>
<comment type="catalytic activity">
    <reaction evidence="2">
        <text>ATP + H2O = ADP + phosphate + H(+)</text>
        <dbReference type="Rhea" id="RHEA:13065"/>
        <dbReference type="ChEBI" id="CHEBI:15377"/>
        <dbReference type="ChEBI" id="CHEBI:15378"/>
        <dbReference type="ChEBI" id="CHEBI:30616"/>
        <dbReference type="ChEBI" id="CHEBI:43474"/>
        <dbReference type="ChEBI" id="CHEBI:456216"/>
        <dbReference type="EC" id="3.6.4.13"/>
    </reaction>
</comment>
<feature type="domain" description="Helicase ATP-binding" evidence="3">
    <location>
        <begin position="1"/>
        <end position="162"/>
    </location>
</feature>
<dbReference type="Pfam" id="PF00270">
    <property type="entry name" value="DEAD"/>
    <property type="match status" value="1"/>
</dbReference>
<keyword evidence="4" id="KW-0347">Helicase</keyword>